<evidence type="ECO:0000259" key="6">
    <source>
        <dbReference type="PROSITE" id="PS50893"/>
    </source>
</evidence>
<evidence type="ECO:0000313" key="7">
    <source>
        <dbReference type="EMBL" id="OUR97459.1"/>
    </source>
</evidence>
<dbReference type="PANTHER" id="PTHR42711:SF5">
    <property type="entry name" value="ABC TRANSPORTER ATP-BINDING PROTEIN NATA"/>
    <property type="match status" value="1"/>
</dbReference>
<dbReference type="InterPro" id="IPR027417">
    <property type="entry name" value="P-loop_NTPase"/>
</dbReference>
<dbReference type="PROSITE" id="PS50893">
    <property type="entry name" value="ABC_TRANSPORTER_2"/>
    <property type="match status" value="1"/>
</dbReference>
<evidence type="ECO:0000313" key="8">
    <source>
        <dbReference type="Proteomes" id="UP000196531"/>
    </source>
</evidence>
<dbReference type="InterPro" id="IPR003439">
    <property type="entry name" value="ABC_transporter-like_ATP-bd"/>
</dbReference>
<evidence type="ECO:0000256" key="4">
    <source>
        <dbReference type="ARBA" id="ARBA00022741"/>
    </source>
</evidence>
<keyword evidence="2" id="KW-0813">Transport</keyword>
<evidence type="ECO:0000256" key="1">
    <source>
        <dbReference type="ARBA" id="ARBA00005417"/>
    </source>
</evidence>
<comment type="caution">
    <text evidence="7">The sequence shown here is derived from an EMBL/GenBank/DDBJ whole genome shotgun (WGS) entry which is preliminary data.</text>
</comment>
<dbReference type="PANTHER" id="PTHR42711">
    <property type="entry name" value="ABC TRANSPORTER ATP-BINDING PROTEIN"/>
    <property type="match status" value="1"/>
</dbReference>
<reference evidence="8" key="1">
    <citation type="journal article" date="2017" name="Proc. Natl. Acad. Sci. U.S.A.">
        <title>Simulation of Deepwater Horizon oil plume reveals substrate specialization within a complex community of hydrocarbon-degraders.</title>
        <authorList>
            <person name="Hu P."/>
            <person name="Dubinsky E.A."/>
            <person name="Probst A.J."/>
            <person name="Wang J."/>
            <person name="Sieber C.M.K."/>
            <person name="Tom L.M."/>
            <person name="Gardinali P."/>
            <person name="Banfield J.F."/>
            <person name="Atlas R.M."/>
            <person name="Andersen G.L."/>
        </authorList>
    </citation>
    <scope>NUCLEOTIDE SEQUENCE [LARGE SCALE GENOMIC DNA]</scope>
</reference>
<keyword evidence="3" id="KW-0536">Nodulation</keyword>
<dbReference type="SMART" id="SM00382">
    <property type="entry name" value="AAA"/>
    <property type="match status" value="1"/>
</dbReference>
<sequence length="196" mass="22042">MNHVQFSVERGEIVFITGVSGAGKSTLLRVLAGEIEPDSGRIKRPDSSIFISQVFQDLRLMGTLTCRENLKICYDPAFYSSRKEFEKDLNELSRILGISDRLDILVKNANGGLKQKIAIIRALLSRPDIIICDEPTSSLDSECARKIFEILNLYNVKRKLTVIWASHNKELVKQFSGRIVHIDSGKLVYSGHACFI</sequence>
<dbReference type="GO" id="GO:0016887">
    <property type="term" value="F:ATP hydrolysis activity"/>
    <property type="evidence" value="ECO:0007669"/>
    <property type="project" value="InterPro"/>
</dbReference>
<feature type="domain" description="ABC transporter" evidence="6">
    <location>
        <begin position="1"/>
        <end position="196"/>
    </location>
</feature>
<evidence type="ECO:0000256" key="3">
    <source>
        <dbReference type="ARBA" id="ARBA00022458"/>
    </source>
</evidence>
<proteinExistence type="inferred from homology"/>
<dbReference type="SUPFAM" id="SSF52540">
    <property type="entry name" value="P-loop containing nucleoside triphosphate hydrolases"/>
    <property type="match status" value="1"/>
</dbReference>
<dbReference type="GO" id="GO:0005524">
    <property type="term" value="F:ATP binding"/>
    <property type="evidence" value="ECO:0007669"/>
    <property type="project" value="UniProtKB-KW"/>
</dbReference>
<dbReference type="Pfam" id="PF00005">
    <property type="entry name" value="ABC_tran"/>
    <property type="match status" value="1"/>
</dbReference>
<dbReference type="InterPro" id="IPR050763">
    <property type="entry name" value="ABC_transporter_ATP-binding"/>
</dbReference>
<comment type="similarity">
    <text evidence="1">Belongs to the ABC transporter superfamily.</text>
</comment>
<organism evidence="7 8">
    <name type="scientific">Halobacteriovorax marinus</name>
    <dbReference type="NCBI Taxonomy" id="97084"/>
    <lineage>
        <taxon>Bacteria</taxon>
        <taxon>Pseudomonadati</taxon>
        <taxon>Bdellovibrionota</taxon>
        <taxon>Bacteriovoracia</taxon>
        <taxon>Bacteriovoracales</taxon>
        <taxon>Halobacteriovoraceae</taxon>
        <taxon>Halobacteriovorax</taxon>
    </lineage>
</organism>
<dbReference type="EMBL" id="MAAO01000006">
    <property type="protein sequence ID" value="OUR97459.1"/>
    <property type="molecule type" value="Genomic_DNA"/>
</dbReference>
<keyword evidence="4" id="KW-0547">Nucleotide-binding</keyword>
<dbReference type="Gene3D" id="3.40.50.300">
    <property type="entry name" value="P-loop containing nucleotide triphosphate hydrolases"/>
    <property type="match status" value="1"/>
</dbReference>
<name>A0A1Y5FEP6_9BACT</name>
<gene>
    <name evidence="7" type="ORF">A9Q84_08470</name>
</gene>
<protein>
    <recommendedName>
        <fullName evidence="6">ABC transporter domain-containing protein</fullName>
    </recommendedName>
</protein>
<evidence type="ECO:0000256" key="2">
    <source>
        <dbReference type="ARBA" id="ARBA00022448"/>
    </source>
</evidence>
<accession>A0A1Y5FEP6</accession>
<dbReference type="InterPro" id="IPR003593">
    <property type="entry name" value="AAA+_ATPase"/>
</dbReference>
<evidence type="ECO:0000256" key="5">
    <source>
        <dbReference type="ARBA" id="ARBA00022840"/>
    </source>
</evidence>
<dbReference type="AlphaFoldDB" id="A0A1Y5FEP6"/>
<keyword evidence="5" id="KW-0067">ATP-binding</keyword>
<dbReference type="Proteomes" id="UP000196531">
    <property type="component" value="Unassembled WGS sequence"/>
</dbReference>